<feature type="transmembrane region" description="Helical" evidence="2">
    <location>
        <begin position="138"/>
        <end position="159"/>
    </location>
</feature>
<organism evidence="4 5">
    <name type="scientific">Halorubrum salipaludis</name>
    <dbReference type="NCBI Taxonomy" id="2032630"/>
    <lineage>
        <taxon>Archaea</taxon>
        <taxon>Methanobacteriati</taxon>
        <taxon>Methanobacteriota</taxon>
        <taxon>Stenosarchaea group</taxon>
        <taxon>Halobacteria</taxon>
        <taxon>Halobacteriales</taxon>
        <taxon>Haloferacaceae</taxon>
        <taxon>Halorubrum</taxon>
    </lineage>
</organism>
<keyword evidence="2" id="KW-1133">Transmembrane helix</keyword>
<accession>A0A2A2FHX0</accession>
<evidence type="ECO:0000313" key="4">
    <source>
        <dbReference type="EMBL" id="PAU84354.1"/>
    </source>
</evidence>
<dbReference type="OrthoDB" id="214467at2157"/>
<protein>
    <submittedName>
        <fullName evidence="4">TIGR04206 family protein</fullName>
    </submittedName>
</protein>
<dbReference type="Pfam" id="PF26224">
    <property type="entry name" value="DUF8050"/>
    <property type="match status" value="1"/>
</dbReference>
<comment type="caution">
    <text evidence="4">The sequence shown here is derived from an EMBL/GenBank/DDBJ whole genome shotgun (WGS) entry which is preliminary data.</text>
</comment>
<dbReference type="AlphaFoldDB" id="A0A2A2FHX0"/>
<feature type="compositionally biased region" description="Basic and acidic residues" evidence="1">
    <location>
        <begin position="20"/>
        <end position="36"/>
    </location>
</feature>
<keyword evidence="2" id="KW-0472">Membrane</keyword>
<evidence type="ECO:0000313" key="5">
    <source>
        <dbReference type="Proteomes" id="UP000218083"/>
    </source>
</evidence>
<dbReference type="RefSeq" id="WP_095636701.1">
    <property type="nucleotide sequence ID" value="NZ_NSKC01000003.1"/>
</dbReference>
<feature type="transmembrane region" description="Helical" evidence="2">
    <location>
        <begin position="108"/>
        <end position="131"/>
    </location>
</feature>
<evidence type="ECO:0000256" key="2">
    <source>
        <dbReference type="SAM" id="Phobius"/>
    </source>
</evidence>
<name>A0A2A2FHX0_9EURY</name>
<dbReference type="EMBL" id="NSKC01000003">
    <property type="protein sequence ID" value="PAU84354.1"/>
    <property type="molecule type" value="Genomic_DNA"/>
</dbReference>
<feature type="region of interest" description="Disordered" evidence="1">
    <location>
        <begin position="1"/>
        <end position="36"/>
    </location>
</feature>
<keyword evidence="2" id="KW-0812">Transmembrane</keyword>
<proteinExistence type="predicted"/>
<dbReference type="InterPro" id="IPR026436">
    <property type="entry name" value="CHP04206"/>
</dbReference>
<feature type="transmembrane region" description="Helical" evidence="2">
    <location>
        <begin position="165"/>
        <end position="186"/>
    </location>
</feature>
<sequence>MSAASGSEKPSANPSSASDRSGRDDRRGGPDARRSSQSDRLVGWLLVVGLLAVPMAVIPGDDLTIVSLWGFVGAPGSDGTLGVGGYPVWAYFLDQPRSFGSLPASIRAWPLAIGFHLLAAASATAGVALGWEDRRVTGGLLALAAAASLWVAVGVAVRFGAGATAGWLAVLPVGALATLAVAVGVYGSDLRRAVER</sequence>
<evidence type="ECO:0000259" key="3">
    <source>
        <dbReference type="Pfam" id="PF26224"/>
    </source>
</evidence>
<feature type="transmembrane region" description="Helical" evidence="2">
    <location>
        <begin position="41"/>
        <end position="60"/>
    </location>
</feature>
<evidence type="ECO:0000256" key="1">
    <source>
        <dbReference type="SAM" id="MobiDB-lite"/>
    </source>
</evidence>
<keyword evidence="5" id="KW-1185">Reference proteome</keyword>
<dbReference type="InterPro" id="IPR058363">
    <property type="entry name" value="DUF8050"/>
</dbReference>
<reference evidence="4 5" key="1">
    <citation type="submission" date="2017-08" db="EMBL/GenBank/DDBJ databases">
        <title>The strain WRN001 was isolated from Binhai saline alkaline soil, Tianjin, China.</title>
        <authorList>
            <person name="Liu D."/>
            <person name="Zhang G."/>
        </authorList>
    </citation>
    <scope>NUCLEOTIDE SEQUENCE [LARGE SCALE GENOMIC DNA]</scope>
    <source>
        <strain evidence="4 5">WN019</strain>
    </source>
</reference>
<dbReference type="Proteomes" id="UP000218083">
    <property type="component" value="Unassembled WGS sequence"/>
</dbReference>
<dbReference type="NCBIfam" id="TIGR04206">
    <property type="entry name" value="near_ArtA"/>
    <property type="match status" value="1"/>
</dbReference>
<feature type="compositionally biased region" description="Polar residues" evidence="1">
    <location>
        <begin position="1"/>
        <end position="13"/>
    </location>
</feature>
<gene>
    <name evidence="4" type="ORF">CK500_07960</name>
</gene>
<feature type="domain" description="DUF8050" evidence="3">
    <location>
        <begin position="29"/>
        <end position="195"/>
    </location>
</feature>